<keyword evidence="2" id="KW-0805">Transcription regulation</keyword>
<feature type="domain" description="RNA polymerase sigma factor 70 region 4 type 2" evidence="7">
    <location>
        <begin position="114"/>
        <end position="162"/>
    </location>
</feature>
<dbReference type="Gene3D" id="1.10.1740.10">
    <property type="match status" value="1"/>
</dbReference>
<evidence type="ECO:0000256" key="4">
    <source>
        <dbReference type="ARBA" id="ARBA00023125"/>
    </source>
</evidence>
<dbReference type="Pfam" id="PF08281">
    <property type="entry name" value="Sigma70_r4_2"/>
    <property type="match status" value="1"/>
</dbReference>
<dbReference type="NCBIfam" id="TIGR02937">
    <property type="entry name" value="sigma70-ECF"/>
    <property type="match status" value="1"/>
</dbReference>
<reference evidence="8 9" key="1">
    <citation type="submission" date="2024-09" db="EMBL/GenBank/DDBJ databases">
        <authorList>
            <person name="Sun Q."/>
            <person name="Mori K."/>
        </authorList>
    </citation>
    <scope>NUCLEOTIDE SEQUENCE [LARGE SCALE GENOMIC DNA]</scope>
    <source>
        <strain evidence="8 9">JCM 13852</strain>
    </source>
</reference>
<evidence type="ECO:0000313" key="9">
    <source>
        <dbReference type="Proteomes" id="UP001589535"/>
    </source>
</evidence>
<dbReference type="InterPro" id="IPR013324">
    <property type="entry name" value="RNA_pol_sigma_r3/r4-like"/>
</dbReference>
<dbReference type="PANTHER" id="PTHR43133:SF8">
    <property type="entry name" value="RNA POLYMERASE SIGMA FACTOR HI_1459-RELATED"/>
    <property type="match status" value="1"/>
</dbReference>
<evidence type="ECO:0000256" key="2">
    <source>
        <dbReference type="ARBA" id="ARBA00023015"/>
    </source>
</evidence>
<keyword evidence="3" id="KW-0731">Sigma factor</keyword>
<keyword evidence="5" id="KW-0804">Transcription</keyword>
<protein>
    <submittedName>
        <fullName evidence="8">RNA polymerase sigma factor</fullName>
    </submittedName>
</protein>
<keyword evidence="4" id="KW-0238">DNA-binding</keyword>
<dbReference type="EMBL" id="JBHMBK010000012">
    <property type="protein sequence ID" value="MFB9685986.1"/>
    <property type="molecule type" value="Genomic_DNA"/>
</dbReference>
<gene>
    <name evidence="8" type="ORF">ACFFTO_17455</name>
</gene>
<dbReference type="InterPro" id="IPR013325">
    <property type="entry name" value="RNA_pol_sigma_r2"/>
</dbReference>
<feature type="domain" description="RNA polymerase sigma-70 region 2" evidence="6">
    <location>
        <begin position="18"/>
        <end position="84"/>
    </location>
</feature>
<evidence type="ECO:0000256" key="3">
    <source>
        <dbReference type="ARBA" id="ARBA00023082"/>
    </source>
</evidence>
<evidence type="ECO:0000259" key="6">
    <source>
        <dbReference type="Pfam" id="PF04542"/>
    </source>
</evidence>
<organism evidence="8 9">
    <name type="scientific">Amycolatopsis plumensis</name>
    <dbReference type="NCBI Taxonomy" id="236508"/>
    <lineage>
        <taxon>Bacteria</taxon>
        <taxon>Bacillati</taxon>
        <taxon>Actinomycetota</taxon>
        <taxon>Actinomycetes</taxon>
        <taxon>Pseudonocardiales</taxon>
        <taxon>Pseudonocardiaceae</taxon>
        <taxon>Amycolatopsis</taxon>
    </lineage>
</organism>
<dbReference type="InterPro" id="IPR007627">
    <property type="entry name" value="RNA_pol_sigma70_r2"/>
</dbReference>
<evidence type="ECO:0000313" key="8">
    <source>
        <dbReference type="EMBL" id="MFB9685986.1"/>
    </source>
</evidence>
<evidence type="ECO:0000259" key="7">
    <source>
        <dbReference type="Pfam" id="PF08281"/>
    </source>
</evidence>
<dbReference type="Proteomes" id="UP001589535">
    <property type="component" value="Unassembled WGS sequence"/>
</dbReference>
<dbReference type="RefSeq" id="WP_378194415.1">
    <property type="nucleotide sequence ID" value="NZ_JBHMBK010000012.1"/>
</dbReference>
<dbReference type="Gene3D" id="1.10.10.10">
    <property type="entry name" value="Winged helix-like DNA-binding domain superfamily/Winged helix DNA-binding domain"/>
    <property type="match status" value="1"/>
</dbReference>
<dbReference type="SUPFAM" id="SSF88659">
    <property type="entry name" value="Sigma3 and sigma4 domains of RNA polymerase sigma factors"/>
    <property type="match status" value="1"/>
</dbReference>
<accession>A0ABV5U3M6</accession>
<proteinExistence type="inferred from homology"/>
<comment type="similarity">
    <text evidence="1">Belongs to the sigma-70 factor family. ECF subfamily.</text>
</comment>
<keyword evidence="9" id="KW-1185">Reference proteome</keyword>
<sequence>MRAPVLSAESFETFYCSTAPRVLRAVQRIAAGDHHIAEDATQEAYCHLWRLWSCRESEPLDDNRRYVVGIAAHKVMDVYRRQRRLTELDAELAEAVEDSRIDDVLDELVVLKTVRELIARQPPQRRAVAVLFFLEELNYDEITANLEISKSTVRTHVQRLRAVLKPQLVRLSQVDQGGEGR</sequence>
<dbReference type="InterPro" id="IPR014284">
    <property type="entry name" value="RNA_pol_sigma-70_dom"/>
</dbReference>
<dbReference type="SUPFAM" id="SSF88946">
    <property type="entry name" value="Sigma2 domain of RNA polymerase sigma factors"/>
    <property type="match status" value="1"/>
</dbReference>
<dbReference type="PANTHER" id="PTHR43133">
    <property type="entry name" value="RNA POLYMERASE ECF-TYPE SIGMA FACTO"/>
    <property type="match status" value="1"/>
</dbReference>
<evidence type="ECO:0000256" key="1">
    <source>
        <dbReference type="ARBA" id="ARBA00010641"/>
    </source>
</evidence>
<name>A0ABV5U3M6_9PSEU</name>
<dbReference type="InterPro" id="IPR039425">
    <property type="entry name" value="RNA_pol_sigma-70-like"/>
</dbReference>
<dbReference type="InterPro" id="IPR036388">
    <property type="entry name" value="WH-like_DNA-bd_sf"/>
</dbReference>
<evidence type="ECO:0000256" key="5">
    <source>
        <dbReference type="ARBA" id="ARBA00023163"/>
    </source>
</evidence>
<comment type="caution">
    <text evidence="8">The sequence shown here is derived from an EMBL/GenBank/DDBJ whole genome shotgun (WGS) entry which is preliminary data.</text>
</comment>
<dbReference type="Pfam" id="PF04542">
    <property type="entry name" value="Sigma70_r2"/>
    <property type="match status" value="1"/>
</dbReference>
<dbReference type="InterPro" id="IPR013249">
    <property type="entry name" value="RNA_pol_sigma70_r4_t2"/>
</dbReference>